<reference evidence="1" key="1">
    <citation type="submission" date="2023-04" db="EMBL/GenBank/DDBJ databases">
        <title>Draft Genome sequencing of Naganishia species isolated from polar environments using Oxford Nanopore Technology.</title>
        <authorList>
            <person name="Leo P."/>
            <person name="Venkateswaran K."/>
        </authorList>
    </citation>
    <scope>NUCLEOTIDE SEQUENCE</scope>
    <source>
        <strain evidence="1">MNA-CCFEE 5262</strain>
    </source>
</reference>
<organism evidence="1 2">
    <name type="scientific">Naganishia adeliensis</name>
    <dbReference type="NCBI Taxonomy" id="92952"/>
    <lineage>
        <taxon>Eukaryota</taxon>
        <taxon>Fungi</taxon>
        <taxon>Dikarya</taxon>
        <taxon>Basidiomycota</taxon>
        <taxon>Agaricomycotina</taxon>
        <taxon>Tremellomycetes</taxon>
        <taxon>Filobasidiales</taxon>
        <taxon>Filobasidiaceae</taxon>
        <taxon>Naganishia</taxon>
    </lineage>
</organism>
<gene>
    <name evidence="1" type="ORF">QFC20_007712</name>
</gene>
<evidence type="ECO:0000313" key="1">
    <source>
        <dbReference type="EMBL" id="KAJ9091154.1"/>
    </source>
</evidence>
<name>A0ACC2UWQ1_9TREE</name>
<dbReference type="EMBL" id="JASBWS010000210">
    <property type="protein sequence ID" value="KAJ9091154.1"/>
    <property type="molecule type" value="Genomic_DNA"/>
</dbReference>
<keyword evidence="2" id="KW-1185">Reference proteome</keyword>
<accession>A0ACC2UWQ1</accession>
<protein>
    <submittedName>
        <fullName evidence="1">Uncharacterized protein</fullName>
    </submittedName>
</protein>
<sequence length="246" mass="28220">MPRYGGNPEIGGYAAIYFGFFGSLGVYVMSGLPIWWYNTSAFWSTFPVLEMPALLKAYYLLQASYWMQQTIILAARVEKPRKDFKELVAHLTYIGVGIFVTMDVSDIFLAVGSARAILPYFALTMIIKLAKCINYVSETASVPVFAFFVCVWTYMRHYLNLKILWSVWHEFELIPIQPLIFASIFALQVINLFWYFLILRILYRAVFGSPLADERSDEEDEAEVGNDIQEVRDEKADLHAKGEKAL</sequence>
<evidence type="ECO:0000313" key="2">
    <source>
        <dbReference type="Proteomes" id="UP001230649"/>
    </source>
</evidence>
<proteinExistence type="predicted"/>
<comment type="caution">
    <text evidence="1">The sequence shown here is derived from an EMBL/GenBank/DDBJ whole genome shotgun (WGS) entry which is preliminary data.</text>
</comment>
<dbReference type="Proteomes" id="UP001230649">
    <property type="component" value="Unassembled WGS sequence"/>
</dbReference>